<dbReference type="AlphaFoldDB" id="A0A140KZV1"/>
<dbReference type="EMBL" id="LOEE01000074">
    <property type="protein sequence ID" value="KXG73826.1"/>
    <property type="molecule type" value="Genomic_DNA"/>
</dbReference>
<comment type="caution">
    <text evidence="1">The sequence shown here is derived from an EMBL/GenBank/DDBJ whole genome shotgun (WGS) entry which is preliminary data.</text>
</comment>
<protein>
    <submittedName>
        <fullName evidence="1">Uncharacterized protein</fullName>
    </submittedName>
</protein>
<gene>
    <name evidence="1" type="ORF">AN619_28600</name>
</gene>
<reference evidence="1 2" key="1">
    <citation type="submission" date="2015-12" db="EMBL/GenBank/DDBJ databases">
        <title>Draft genome sequence of the thermoanaerobe Thermotalea metallivorans, an isolate from the runoff channel of the Great Artesian Basin, Australia.</title>
        <authorList>
            <person name="Patel B.K."/>
        </authorList>
    </citation>
    <scope>NUCLEOTIDE SEQUENCE [LARGE SCALE GENOMIC DNA]</scope>
    <source>
        <strain evidence="1 2">B2-1</strain>
    </source>
</reference>
<evidence type="ECO:0000313" key="2">
    <source>
        <dbReference type="Proteomes" id="UP000070456"/>
    </source>
</evidence>
<sequence length="235" mass="27822">MQREDVHAIAMKDVVRVEELGVVKEAWKEKIMRWFDYEFFKEISEIIKKEGEKFNDHQKSELVLGNGWHFYRAEKVQDALAKSRYGDVFIAHTTKLAEIKKNRIALSITSSKDVKDLIRNPKKYLKERVSVNYNLEGQLCFEEIFELQSIISSEIKEKYDITGVMLYHMDDENRLELLKIVFFDPSFKKPLLILHAPISMLYLHKDELANQDSKIFDKDKIKEEELSLKKTLKFK</sequence>
<proteinExistence type="predicted"/>
<accession>A0A140KZV1</accession>
<dbReference type="Proteomes" id="UP000070456">
    <property type="component" value="Unassembled WGS sequence"/>
</dbReference>
<keyword evidence="2" id="KW-1185">Reference proteome</keyword>
<dbReference type="STRING" id="520762.AN619_28600"/>
<name>A0A140KZV1_9FIRM</name>
<dbReference type="RefSeq" id="WP_068557948.1">
    <property type="nucleotide sequence ID" value="NZ_LOEE01000074.1"/>
</dbReference>
<evidence type="ECO:0000313" key="1">
    <source>
        <dbReference type="EMBL" id="KXG73826.1"/>
    </source>
</evidence>
<organism evidence="1 2">
    <name type="scientific">Thermotalea metallivorans</name>
    <dbReference type="NCBI Taxonomy" id="520762"/>
    <lineage>
        <taxon>Bacteria</taxon>
        <taxon>Bacillati</taxon>
        <taxon>Bacillota</taxon>
        <taxon>Clostridia</taxon>
        <taxon>Peptostreptococcales</taxon>
        <taxon>Thermotaleaceae</taxon>
        <taxon>Thermotalea</taxon>
    </lineage>
</organism>